<sequence>MPIALTEAKDNRTDATAQADFLADFGAEMLAGRVTTDGLRLTLALGRVIHLRPSATPRSCGSMPRRRRGWKH</sequence>
<dbReference type="RefSeq" id="WP_380213916.1">
    <property type="nucleotide sequence ID" value="NZ_JBHRSV010000003.1"/>
</dbReference>
<keyword evidence="2" id="KW-1185">Reference proteome</keyword>
<evidence type="ECO:0000313" key="1">
    <source>
        <dbReference type="EMBL" id="MFC2925437.1"/>
    </source>
</evidence>
<protein>
    <submittedName>
        <fullName evidence="1">Uncharacterized protein</fullName>
    </submittedName>
</protein>
<gene>
    <name evidence="1" type="ORF">ACFOOR_04905</name>
</gene>
<evidence type="ECO:0000313" key="2">
    <source>
        <dbReference type="Proteomes" id="UP001595379"/>
    </source>
</evidence>
<reference evidence="2" key="1">
    <citation type="journal article" date="2019" name="Int. J. Syst. Evol. Microbiol.">
        <title>The Global Catalogue of Microorganisms (GCM) 10K type strain sequencing project: providing services to taxonomists for standard genome sequencing and annotation.</title>
        <authorList>
            <consortium name="The Broad Institute Genomics Platform"/>
            <consortium name="The Broad Institute Genome Sequencing Center for Infectious Disease"/>
            <person name="Wu L."/>
            <person name="Ma J."/>
        </authorList>
    </citation>
    <scope>NUCLEOTIDE SEQUENCE [LARGE SCALE GENOMIC DNA]</scope>
    <source>
        <strain evidence="2">KCTC 52487</strain>
    </source>
</reference>
<organism evidence="1 2">
    <name type="scientific">Hyphobacterium vulgare</name>
    <dbReference type="NCBI Taxonomy" id="1736751"/>
    <lineage>
        <taxon>Bacteria</taxon>
        <taxon>Pseudomonadati</taxon>
        <taxon>Pseudomonadota</taxon>
        <taxon>Alphaproteobacteria</taxon>
        <taxon>Maricaulales</taxon>
        <taxon>Maricaulaceae</taxon>
        <taxon>Hyphobacterium</taxon>
    </lineage>
</organism>
<dbReference type="EMBL" id="JBHRSV010000003">
    <property type="protein sequence ID" value="MFC2925437.1"/>
    <property type="molecule type" value="Genomic_DNA"/>
</dbReference>
<comment type="caution">
    <text evidence="1">The sequence shown here is derived from an EMBL/GenBank/DDBJ whole genome shotgun (WGS) entry which is preliminary data.</text>
</comment>
<name>A0ABV6ZVH1_9PROT</name>
<dbReference type="Proteomes" id="UP001595379">
    <property type="component" value="Unassembled WGS sequence"/>
</dbReference>
<proteinExistence type="predicted"/>
<accession>A0ABV6ZVH1</accession>